<evidence type="ECO:0000256" key="1">
    <source>
        <dbReference type="ARBA" id="ARBA00001974"/>
    </source>
</evidence>
<evidence type="ECO:0008006" key="9">
    <source>
        <dbReference type="Google" id="ProtNLM"/>
    </source>
</evidence>
<dbReference type="InterPro" id="IPR006091">
    <property type="entry name" value="Acyl-CoA_Oxase/DH_mid-dom"/>
</dbReference>
<dbReference type="SUPFAM" id="SSF47203">
    <property type="entry name" value="Acyl-CoA dehydrogenase C-terminal domain-like"/>
    <property type="match status" value="1"/>
</dbReference>
<dbReference type="InterPro" id="IPR009100">
    <property type="entry name" value="AcylCoA_DH/oxidase_NM_dom_sf"/>
</dbReference>
<dbReference type="Gene3D" id="1.20.140.10">
    <property type="entry name" value="Butyryl-CoA Dehydrogenase, subunit A, domain 3"/>
    <property type="match status" value="1"/>
</dbReference>
<dbReference type="Pfam" id="PF00441">
    <property type="entry name" value="Acyl-CoA_dh_1"/>
    <property type="match status" value="1"/>
</dbReference>
<dbReference type="EMBL" id="UINC01030499">
    <property type="protein sequence ID" value="SVB15006.1"/>
    <property type="molecule type" value="Genomic_DNA"/>
</dbReference>
<proteinExistence type="inferred from homology"/>
<feature type="domain" description="Acyl-CoA dehydrogenase/oxidase N-terminal" evidence="7">
    <location>
        <begin position="15"/>
        <end position="127"/>
    </location>
</feature>
<evidence type="ECO:0000259" key="6">
    <source>
        <dbReference type="Pfam" id="PF02770"/>
    </source>
</evidence>
<evidence type="ECO:0000313" key="8">
    <source>
        <dbReference type="EMBL" id="SVB15006.1"/>
    </source>
</evidence>
<dbReference type="Pfam" id="PF02771">
    <property type="entry name" value="Acyl-CoA_dh_N"/>
    <property type="match status" value="1"/>
</dbReference>
<comment type="cofactor">
    <cofactor evidence="1">
        <name>FAD</name>
        <dbReference type="ChEBI" id="CHEBI:57692"/>
    </cofactor>
</comment>
<evidence type="ECO:0000256" key="3">
    <source>
        <dbReference type="ARBA" id="ARBA00022630"/>
    </source>
</evidence>
<feature type="domain" description="Acyl-CoA dehydrogenase/oxidase C-terminal" evidence="5">
    <location>
        <begin position="244"/>
        <end position="369"/>
    </location>
</feature>
<dbReference type="FunFam" id="1.20.140.10:FF:000004">
    <property type="entry name" value="Acyl-CoA dehydrogenase FadE25"/>
    <property type="match status" value="1"/>
</dbReference>
<keyword evidence="3" id="KW-0285">Flavoprotein</keyword>
<dbReference type="InterPro" id="IPR046373">
    <property type="entry name" value="Acyl-CoA_Oxase/DH_mid-dom_sf"/>
</dbReference>
<organism evidence="8">
    <name type="scientific">marine metagenome</name>
    <dbReference type="NCBI Taxonomy" id="408172"/>
    <lineage>
        <taxon>unclassified sequences</taxon>
        <taxon>metagenomes</taxon>
        <taxon>ecological metagenomes</taxon>
    </lineage>
</organism>
<keyword evidence="4" id="KW-0274">FAD</keyword>
<evidence type="ECO:0000256" key="4">
    <source>
        <dbReference type="ARBA" id="ARBA00022827"/>
    </source>
</evidence>
<comment type="similarity">
    <text evidence="2">Belongs to the acyl-CoA dehydrogenase family.</text>
</comment>
<dbReference type="AlphaFoldDB" id="A0A382BMD9"/>
<dbReference type="InterPro" id="IPR036250">
    <property type="entry name" value="AcylCo_DH-like_C"/>
</dbReference>
<dbReference type="PANTHER" id="PTHR43884:SF12">
    <property type="entry name" value="ISOVALERYL-COA DEHYDROGENASE, MITOCHONDRIAL-RELATED"/>
    <property type="match status" value="1"/>
</dbReference>
<name>A0A382BMD9_9ZZZZ</name>
<dbReference type="InterPro" id="IPR013786">
    <property type="entry name" value="AcylCoA_DH/ox_N"/>
</dbReference>
<dbReference type="GO" id="GO:0003995">
    <property type="term" value="F:acyl-CoA dehydrogenase activity"/>
    <property type="evidence" value="ECO:0007669"/>
    <property type="project" value="TreeGrafter"/>
</dbReference>
<dbReference type="SUPFAM" id="SSF56645">
    <property type="entry name" value="Acyl-CoA dehydrogenase NM domain-like"/>
    <property type="match status" value="1"/>
</dbReference>
<evidence type="ECO:0000259" key="5">
    <source>
        <dbReference type="Pfam" id="PF00441"/>
    </source>
</evidence>
<accession>A0A382BMD9</accession>
<protein>
    <recommendedName>
        <fullName evidence="9">Acyl-CoA dehydrogenase</fullName>
    </recommendedName>
</protein>
<dbReference type="Gene3D" id="2.40.110.10">
    <property type="entry name" value="Butyryl-CoA Dehydrogenase, subunit A, domain 2"/>
    <property type="match status" value="1"/>
</dbReference>
<dbReference type="PANTHER" id="PTHR43884">
    <property type="entry name" value="ACYL-COA DEHYDROGENASE"/>
    <property type="match status" value="1"/>
</dbReference>
<reference evidence="8" key="1">
    <citation type="submission" date="2018-05" db="EMBL/GenBank/DDBJ databases">
        <authorList>
            <person name="Lanie J.A."/>
            <person name="Ng W.-L."/>
            <person name="Kazmierczak K.M."/>
            <person name="Andrzejewski T.M."/>
            <person name="Davidsen T.M."/>
            <person name="Wayne K.J."/>
            <person name="Tettelin H."/>
            <person name="Glass J.I."/>
            <person name="Rusch D."/>
            <person name="Podicherti R."/>
            <person name="Tsui H.-C.T."/>
            <person name="Winkler M.E."/>
        </authorList>
    </citation>
    <scope>NUCLEOTIDE SEQUENCE</scope>
</reference>
<dbReference type="Pfam" id="PF02770">
    <property type="entry name" value="Acyl-CoA_dh_M"/>
    <property type="match status" value="1"/>
</dbReference>
<feature type="domain" description="Acyl-CoA oxidase/dehydrogenase middle" evidence="6">
    <location>
        <begin position="148"/>
        <end position="223"/>
    </location>
</feature>
<dbReference type="Gene3D" id="1.10.540.10">
    <property type="entry name" value="Acyl-CoA dehydrogenase/oxidase, N-terminal domain"/>
    <property type="match status" value="1"/>
</dbReference>
<dbReference type="InterPro" id="IPR037069">
    <property type="entry name" value="AcylCoA_DH/ox_N_sf"/>
</dbReference>
<gene>
    <name evidence="8" type="ORF">METZ01_LOCUS167860</name>
</gene>
<evidence type="ECO:0000259" key="7">
    <source>
        <dbReference type="Pfam" id="PF02771"/>
    </source>
</evidence>
<sequence>MQDYKTEHPFDIRLTEEQQMTWDTLKKFAELEMRPNARKAEEDGMPSKDLLEKFKALDLVSLIIPEQFGGMGLKQDSVSRAISLEALAYGDLSLAMSVSLPLLTASIISDHGSEDQKEDYLTQFSSGSMFHVGLGINNTNALVDTYQSSVSVKDNGDELILNGSKTGIAYGEDAEVFLISGSNDQGDCNLYFVQKDTAGVQIETKEFMGLKTNSWCEISLKNCKIKSSQTLGGHNYSLNYESLIDSTRIGMAAMAVGVCQAVLDYVVPYTNERIAFDEPISNRQSVAFLIADMAIEIEALRLMVYKASALKDLGEDFHKQSSLTNRFAAHYAMKIGTDGVQLLGGHGFTHEHPVELWYRNLRAIGIFEGGAGV</sequence>
<evidence type="ECO:0000256" key="2">
    <source>
        <dbReference type="ARBA" id="ARBA00009347"/>
    </source>
</evidence>
<dbReference type="InterPro" id="IPR009075">
    <property type="entry name" value="AcylCo_DH/oxidase_C"/>
</dbReference>
<dbReference type="GO" id="GO:0050660">
    <property type="term" value="F:flavin adenine dinucleotide binding"/>
    <property type="evidence" value="ECO:0007669"/>
    <property type="project" value="InterPro"/>
</dbReference>